<evidence type="ECO:0000259" key="1">
    <source>
        <dbReference type="Pfam" id="PF12937"/>
    </source>
</evidence>
<reference evidence="2 3" key="1">
    <citation type="journal article" date="2024" name="J Genomics">
        <title>Draft genome sequencing and assembly of Favolaschia claudopus CIRM-BRFM 2984 isolated from oak limbs.</title>
        <authorList>
            <person name="Navarro D."/>
            <person name="Drula E."/>
            <person name="Chaduli D."/>
            <person name="Cazenave R."/>
            <person name="Ahrendt S."/>
            <person name="Wang J."/>
            <person name="Lipzen A."/>
            <person name="Daum C."/>
            <person name="Barry K."/>
            <person name="Grigoriev I.V."/>
            <person name="Favel A."/>
            <person name="Rosso M.N."/>
            <person name="Martin F."/>
        </authorList>
    </citation>
    <scope>NUCLEOTIDE SEQUENCE [LARGE SCALE GENOMIC DNA]</scope>
    <source>
        <strain evidence="2 3">CIRM-BRFM 2984</strain>
    </source>
</reference>
<dbReference type="Pfam" id="PF12937">
    <property type="entry name" value="F-box-like"/>
    <property type="match status" value="1"/>
</dbReference>
<dbReference type="EMBL" id="JAWWNJ010000192">
    <property type="protein sequence ID" value="KAK6972188.1"/>
    <property type="molecule type" value="Genomic_DNA"/>
</dbReference>
<comment type="caution">
    <text evidence="2">The sequence shown here is derived from an EMBL/GenBank/DDBJ whole genome shotgun (WGS) entry which is preliminary data.</text>
</comment>
<keyword evidence="3" id="KW-1185">Reference proteome</keyword>
<dbReference type="AlphaFoldDB" id="A0AAV9Z6Z4"/>
<name>A0AAV9Z6Z4_9AGAR</name>
<feature type="domain" description="F-box" evidence="1">
    <location>
        <begin position="11"/>
        <end position="64"/>
    </location>
</feature>
<gene>
    <name evidence="2" type="ORF">R3P38DRAFT_3240431</name>
</gene>
<evidence type="ECO:0000313" key="2">
    <source>
        <dbReference type="EMBL" id="KAK6972188.1"/>
    </source>
</evidence>
<proteinExistence type="predicted"/>
<accession>A0AAV9Z6Z4</accession>
<dbReference type="Proteomes" id="UP001362999">
    <property type="component" value="Unassembled WGS sequence"/>
</dbReference>
<evidence type="ECO:0000313" key="3">
    <source>
        <dbReference type="Proteomes" id="UP001362999"/>
    </source>
</evidence>
<sequence>MSDCVAALPYFDALPVEILWLIFEEVFESPDDWRVFLGRRIRCRGVCVRWRMVITNHPSFWNAITVARPTTQEFFQVCVERSSAVPLSLTIDASEHGSLTDDGGSVPHLVFAQPLHFYNQMLQEVLTTCLERVVSLRIESDGYYNLHSVASVLADLPMPCVSTLSVRVNRVFSASPLCLFPAPSWGPVTNLSCQGILPVIGSPGSYNALDVLVVASVRGLEILAFSGFLHSLQWLTELHITNVDCDESTRPTVVELASVKILHLRYDDHSSARFLQGLHFPNLLTFTVVVSDAETWNDIYASCNHFLSRPRHFGLSCVTDDLAPQPGLWDMLDKVITANVATAGRAVTQSLWEWLREDLSRWSSLYLLELDSGVREEEVEEYMRRCRAYRVGALSGVSCDICSSVPSDCEDVPPGARSSAQQRLLWLA</sequence>
<dbReference type="Gene3D" id="1.20.1280.50">
    <property type="match status" value="1"/>
</dbReference>
<dbReference type="InterPro" id="IPR001810">
    <property type="entry name" value="F-box_dom"/>
</dbReference>
<organism evidence="2 3">
    <name type="scientific">Favolaschia claudopus</name>
    <dbReference type="NCBI Taxonomy" id="2862362"/>
    <lineage>
        <taxon>Eukaryota</taxon>
        <taxon>Fungi</taxon>
        <taxon>Dikarya</taxon>
        <taxon>Basidiomycota</taxon>
        <taxon>Agaricomycotina</taxon>
        <taxon>Agaricomycetes</taxon>
        <taxon>Agaricomycetidae</taxon>
        <taxon>Agaricales</taxon>
        <taxon>Marasmiineae</taxon>
        <taxon>Mycenaceae</taxon>
        <taxon>Favolaschia</taxon>
    </lineage>
</organism>
<protein>
    <recommendedName>
        <fullName evidence="1">F-box domain-containing protein</fullName>
    </recommendedName>
</protein>